<name>A0A9Q3HKS9_9BASI</name>
<comment type="caution">
    <text evidence="1">The sequence shown here is derived from an EMBL/GenBank/DDBJ whole genome shotgun (WGS) entry which is preliminary data.</text>
</comment>
<evidence type="ECO:0000313" key="1">
    <source>
        <dbReference type="EMBL" id="MBW0506199.1"/>
    </source>
</evidence>
<dbReference type="EMBL" id="AVOT02018943">
    <property type="protein sequence ID" value="MBW0506199.1"/>
    <property type="molecule type" value="Genomic_DNA"/>
</dbReference>
<organism evidence="1 2">
    <name type="scientific">Austropuccinia psidii MF-1</name>
    <dbReference type="NCBI Taxonomy" id="1389203"/>
    <lineage>
        <taxon>Eukaryota</taxon>
        <taxon>Fungi</taxon>
        <taxon>Dikarya</taxon>
        <taxon>Basidiomycota</taxon>
        <taxon>Pucciniomycotina</taxon>
        <taxon>Pucciniomycetes</taxon>
        <taxon>Pucciniales</taxon>
        <taxon>Sphaerophragmiaceae</taxon>
        <taxon>Austropuccinia</taxon>
    </lineage>
</organism>
<reference evidence="1" key="1">
    <citation type="submission" date="2021-03" db="EMBL/GenBank/DDBJ databases">
        <title>Draft genome sequence of rust myrtle Austropuccinia psidii MF-1, a brazilian biotype.</title>
        <authorList>
            <person name="Quecine M.C."/>
            <person name="Pachon D.M.R."/>
            <person name="Bonatelli M.L."/>
            <person name="Correr F.H."/>
            <person name="Franceschini L.M."/>
            <person name="Leite T.F."/>
            <person name="Margarido G.R.A."/>
            <person name="Almeida C.A."/>
            <person name="Ferrarezi J.A."/>
            <person name="Labate C.A."/>
        </authorList>
    </citation>
    <scope>NUCLEOTIDE SEQUENCE</scope>
    <source>
        <strain evidence="1">MF-1</strain>
    </source>
</reference>
<evidence type="ECO:0000313" key="2">
    <source>
        <dbReference type="Proteomes" id="UP000765509"/>
    </source>
</evidence>
<sequence length="135" mass="15239">MIFLYHFNPIIDWKSELITYDSIHKDPSGDNLLTSNDLATSVSSVILVGDIKTAFLPSFFHIPPIMPSQSLLQSRYEVFKEIKDVAEDVAISSLNIFHGDMDLPPLSFHASLEEQWDEEDKPEEIEAVLKAVHPA</sequence>
<protein>
    <submittedName>
        <fullName evidence="1">Uncharacterized protein</fullName>
    </submittedName>
</protein>
<dbReference type="Proteomes" id="UP000765509">
    <property type="component" value="Unassembled WGS sequence"/>
</dbReference>
<proteinExistence type="predicted"/>
<accession>A0A9Q3HKS9</accession>
<gene>
    <name evidence="1" type="ORF">O181_045914</name>
</gene>
<dbReference type="AlphaFoldDB" id="A0A9Q3HKS9"/>
<keyword evidence="2" id="KW-1185">Reference proteome</keyword>